<evidence type="ECO:0000313" key="3">
    <source>
        <dbReference type="Proteomes" id="UP000596248"/>
    </source>
</evidence>
<evidence type="ECO:0000259" key="1">
    <source>
        <dbReference type="PROSITE" id="PS51186"/>
    </source>
</evidence>
<dbReference type="PROSITE" id="PS51186">
    <property type="entry name" value="GNAT"/>
    <property type="match status" value="1"/>
</dbReference>
<dbReference type="EMBL" id="CP069127">
    <property type="protein sequence ID" value="QRG69487.1"/>
    <property type="molecule type" value="Genomic_DNA"/>
</dbReference>
<dbReference type="CDD" id="cd04301">
    <property type="entry name" value="NAT_SF"/>
    <property type="match status" value="1"/>
</dbReference>
<protein>
    <submittedName>
        <fullName evidence="2">GNAT family N-acetyltransferase</fullName>
    </submittedName>
</protein>
<sequence length="320" mass="36304">MYTIRPIFPHELDMFSAISTPVHRQSSIRAYLEQMFEKGAMRPDWCFVLEKEGTGIGRVAFWTLPGKASPLDIFLLDLPWDDAHCSQLADLLWQRLLLTCRETGVTQLGYVLDSPAAAPQWQENRKERKHILSKLGFELQRETSRFEWNSENGIAPFALMPAPDAGIVYRSLTEVGEDAFLDAIMRGSTSTLDRLIAKERAEHGPLAQAREIFQGLQSMSYEPDWWELAYAPDERVIGFILPTKSPTFATIGYIGVLPDFRGRGYVDQLLNRGVSTLVQAGEKFIRADTDLCNHPMAKAFLRAGFHQFAERSEYRSSLLL</sequence>
<dbReference type="Gene3D" id="3.40.630.30">
    <property type="match status" value="1"/>
</dbReference>
<name>A0ABX7FVZ7_BRECH</name>
<accession>A0ABX7FVZ7</accession>
<reference evidence="2 3" key="1">
    <citation type="submission" date="2021-01" db="EMBL/GenBank/DDBJ databases">
        <title>Identification of strong promoters based on the transcriptome of Brevibacillus choshinensis.</title>
        <authorList>
            <person name="Yao D."/>
            <person name="Zhang K."/>
            <person name="Wu J."/>
        </authorList>
    </citation>
    <scope>NUCLEOTIDE SEQUENCE [LARGE SCALE GENOMIC DNA]</scope>
    <source>
        <strain evidence="2 3">HPD31-SP3</strain>
    </source>
</reference>
<dbReference type="Pfam" id="PF00583">
    <property type="entry name" value="Acetyltransf_1"/>
    <property type="match status" value="1"/>
</dbReference>
<proteinExistence type="predicted"/>
<evidence type="ECO:0000313" key="2">
    <source>
        <dbReference type="EMBL" id="QRG69487.1"/>
    </source>
</evidence>
<organism evidence="2 3">
    <name type="scientific">Brevibacillus choshinensis</name>
    <dbReference type="NCBI Taxonomy" id="54911"/>
    <lineage>
        <taxon>Bacteria</taxon>
        <taxon>Bacillati</taxon>
        <taxon>Bacillota</taxon>
        <taxon>Bacilli</taxon>
        <taxon>Bacillales</taxon>
        <taxon>Paenibacillaceae</taxon>
        <taxon>Brevibacillus</taxon>
    </lineage>
</organism>
<dbReference type="SUPFAM" id="SSF55729">
    <property type="entry name" value="Acyl-CoA N-acyltransferases (Nat)"/>
    <property type="match status" value="1"/>
</dbReference>
<dbReference type="InterPro" id="IPR016181">
    <property type="entry name" value="Acyl_CoA_acyltransferase"/>
</dbReference>
<dbReference type="Proteomes" id="UP000596248">
    <property type="component" value="Chromosome"/>
</dbReference>
<gene>
    <name evidence="2" type="ORF">JNE38_10360</name>
</gene>
<dbReference type="InterPro" id="IPR000182">
    <property type="entry name" value="GNAT_dom"/>
</dbReference>
<keyword evidence="3" id="KW-1185">Reference proteome</keyword>
<dbReference type="RefSeq" id="WP_203356478.1">
    <property type="nucleotide sequence ID" value="NZ_CP069127.1"/>
</dbReference>
<feature type="domain" description="N-acetyltransferase" evidence="1">
    <location>
        <begin position="167"/>
        <end position="320"/>
    </location>
</feature>